<sequence length="303" mass="32167">MQIGMWIDEERPLPAVVEAVVDAERRGFARAWFGQRVGWDPMTAIAAIGDRAARIGLGTAIVVTWSRHPLTLAAEALTVQAAVQGRFTLGIGPSHQPIVEGRFGHRWHRPGLHVEEQLDVLLPALRGEAVEVHGETVTAAGTLTAPGASAPPLLISAHGPRLLRLAGERADGVITTWTDPRSVAENVVPAVRAAAAGRPDPQVVVGVIATLTDDPDAARTHVAQNFGMAGDLPSYRRTLDQAGMAGPEDTVLAGNEAELEKAVRRFADAGVTELQLCPVGPPAEQERTIAFFGELARQSAFRA</sequence>
<dbReference type="InterPro" id="IPR011251">
    <property type="entry name" value="Luciferase-like_dom"/>
</dbReference>
<dbReference type="CDD" id="cd01097">
    <property type="entry name" value="Tetrahydromethanopterin_reductase"/>
    <property type="match status" value="1"/>
</dbReference>
<evidence type="ECO:0000259" key="2">
    <source>
        <dbReference type="Pfam" id="PF00296"/>
    </source>
</evidence>
<dbReference type="RefSeq" id="WP_142101142.1">
    <property type="nucleotide sequence ID" value="NZ_VFPH01000001.1"/>
</dbReference>
<protein>
    <submittedName>
        <fullName evidence="3">F420-dependent oxidoreductase-like protein</fullName>
    </submittedName>
</protein>
<dbReference type="SUPFAM" id="SSF51679">
    <property type="entry name" value="Bacterial luciferase-like"/>
    <property type="match status" value="1"/>
</dbReference>
<dbReference type="InterPro" id="IPR050564">
    <property type="entry name" value="F420-G6PD/mer"/>
</dbReference>
<dbReference type="OrthoDB" id="7054907at2"/>
<dbReference type="InterPro" id="IPR019910">
    <property type="entry name" value="Lucif-like_OxRdtase_MSMEG_4879"/>
</dbReference>
<dbReference type="Gene3D" id="3.20.20.30">
    <property type="entry name" value="Luciferase-like domain"/>
    <property type="match status" value="1"/>
</dbReference>
<dbReference type="Pfam" id="PF00296">
    <property type="entry name" value="Bac_luciferase"/>
    <property type="match status" value="1"/>
</dbReference>
<name>A0A543GHH0_9PSEU</name>
<organism evidence="3 4">
    <name type="scientific">Pseudonocardia cypriaca</name>
    <dbReference type="NCBI Taxonomy" id="882449"/>
    <lineage>
        <taxon>Bacteria</taxon>
        <taxon>Bacillati</taxon>
        <taxon>Actinomycetota</taxon>
        <taxon>Actinomycetes</taxon>
        <taxon>Pseudonocardiales</taxon>
        <taxon>Pseudonocardiaceae</taxon>
        <taxon>Pseudonocardia</taxon>
    </lineage>
</organism>
<dbReference type="EMBL" id="VFPH01000001">
    <property type="protein sequence ID" value="TQM45506.1"/>
    <property type="molecule type" value="Genomic_DNA"/>
</dbReference>
<dbReference type="PANTHER" id="PTHR43244:SF1">
    <property type="entry name" value="5,10-METHYLENETETRAHYDROMETHANOPTERIN REDUCTASE"/>
    <property type="match status" value="1"/>
</dbReference>
<keyword evidence="4" id="KW-1185">Reference proteome</keyword>
<keyword evidence="1" id="KW-0560">Oxidoreductase</keyword>
<proteinExistence type="predicted"/>
<dbReference type="NCBIfam" id="TIGR03564">
    <property type="entry name" value="F420_MSMEG_4879"/>
    <property type="match status" value="1"/>
</dbReference>
<evidence type="ECO:0000313" key="4">
    <source>
        <dbReference type="Proteomes" id="UP000319818"/>
    </source>
</evidence>
<dbReference type="GO" id="GO:0016705">
    <property type="term" value="F:oxidoreductase activity, acting on paired donors, with incorporation or reduction of molecular oxygen"/>
    <property type="evidence" value="ECO:0007669"/>
    <property type="project" value="InterPro"/>
</dbReference>
<reference evidence="3 4" key="1">
    <citation type="submission" date="2019-06" db="EMBL/GenBank/DDBJ databases">
        <title>Sequencing the genomes of 1000 actinobacteria strains.</title>
        <authorList>
            <person name="Klenk H.-P."/>
        </authorList>
    </citation>
    <scope>NUCLEOTIDE SEQUENCE [LARGE SCALE GENOMIC DNA]</scope>
    <source>
        <strain evidence="3 4">DSM 45511</strain>
    </source>
</reference>
<dbReference type="Proteomes" id="UP000319818">
    <property type="component" value="Unassembled WGS sequence"/>
</dbReference>
<comment type="caution">
    <text evidence="3">The sequence shown here is derived from an EMBL/GenBank/DDBJ whole genome shotgun (WGS) entry which is preliminary data.</text>
</comment>
<dbReference type="PANTHER" id="PTHR43244">
    <property type="match status" value="1"/>
</dbReference>
<evidence type="ECO:0000313" key="3">
    <source>
        <dbReference type="EMBL" id="TQM45506.1"/>
    </source>
</evidence>
<feature type="domain" description="Luciferase-like" evidence="2">
    <location>
        <begin position="4"/>
        <end position="284"/>
    </location>
</feature>
<accession>A0A543GHH0</accession>
<dbReference type="AlphaFoldDB" id="A0A543GHH0"/>
<evidence type="ECO:0000256" key="1">
    <source>
        <dbReference type="ARBA" id="ARBA00023002"/>
    </source>
</evidence>
<gene>
    <name evidence="3" type="ORF">FB388_2906</name>
</gene>
<dbReference type="InterPro" id="IPR036661">
    <property type="entry name" value="Luciferase-like_sf"/>
</dbReference>